<name>A0A8B7PR05_HYAAZ</name>
<accession>A0A8B7PR05</accession>
<keyword evidence="2 6" id="KW-0812">Transmembrane</keyword>
<keyword evidence="4 6" id="KW-0472">Membrane</keyword>
<feature type="transmembrane region" description="Helical" evidence="6">
    <location>
        <begin position="438"/>
        <end position="456"/>
    </location>
</feature>
<organism evidence="9 10">
    <name type="scientific">Hyalella azteca</name>
    <name type="common">Amphipod</name>
    <dbReference type="NCBI Taxonomy" id="294128"/>
    <lineage>
        <taxon>Eukaryota</taxon>
        <taxon>Metazoa</taxon>
        <taxon>Ecdysozoa</taxon>
        <taxon>Arthropoda</taxon>
        <taxon>Crustacea</taxon>
        <taxon>Multicrustacea</taxon>
        <taxon>Malacostraca</taxon>
        <taxon>Eumalacostraca</taxon>
        <taxon>Peracarida</taxon>
        <taxon>Amphipoda</taxon>
        <taxon>Senticaudata</taxon>
        <taxon>Talitrida</taxon>
        <taxon>Talitroidea</taxon>
        <taxon>Hyalellidae</taxon>
        <taxon>Hyalella</taxon>
    </lineage>
</organism>
<feature type="signal peptide" evidence="7">
    <location>
        <begin position="1"/>
        <end position="26"/>
    </location>
</feature>
<sequence>MYLRIERLGLLFAILVLYSIPKCIKCNLSPILMSNDSIIYPMDCNYKIVSLDSNTSTKVRIEGVNFSNTSFLIVQAHSQSRYILLSSQPELVAGNYTNATNAGLFVPLNASRPLPPLVYITNAHHAVLQVLLLVRPYTNRDPIPGGAAASPMPEPYLQLFPSILTTLVTVPPASPSLRAFSGEDNASWDNSPRIKIHTKTAVKTSVEKSDSLISDTAEHKSFNATQDSSLISHLFSFVTKKIKSGFRNSNDSHDSIESLTRSSQVNFSGKHIFSSDSRNEKSAERKLRNDVTTEAISPSSTAAVTTNSILDDGESGQTKLLYEVYLSYMYEGDMQEEHYWRTVVETSSPQLLRARALKVASFLSDSNDTSSPPSYLFVSYSGVGAVISVLVTNVRVANTSAHDVLRLTNGSLYSSSVSYGCDFIPDEQHRCTKLVDPLPQMFCASLLFVGLVLCFVGHRWLNFTMFTAGFLGAWFILFVTFVHVPKADLHMLALGTFEYSLVCGVLWLLLWHKLQRPFVSALLVILEAGLLTAMTTTHFLKYALVPTPSNVAVFVVIPVLFALCLVAYSFRNIKAVHILSCVLVGSYAATVPLSFYFGCTLNYIAINAVAAMTVPGYTAAIGFPPFQTCDIVLLTLWFTILSTGLAYQRYRERHSPPFPPPNLQYWRAARRAGAFLYTQASACFYRTLRRAPPDGGSSYSNVYSSEEHVVENGNGVVPEQPPPQNEEVETNIRDEEGFLSSSVRSNLNSAKNWITSVMGLRNRSPFPDYHSFPRHPTEDLDEADDVEGTLQQNIDVPDDPCLSLPSGPSTSLWARAAQTWTRVKSTVSERFRIPRLFRPRPLVPDCPDDVVSSGSSEGEVDRRADGIFGEAETPGDVSDRVFANATDEDLADGGRESFRSSQLTFQRL</sequence>
<feature type="transmembrane region" description="Helical" evidence="6">
    <location>
        <begin position="518"/>
        <end position="539"/>
    </location>
</feature>
<protein>
    <submittedName>
        <fullName evidence="10">Uncharacterized protein LOC108683131</fullName>
    </submittedName>
</protein>
<keyword evidence="9" id="KW-1185">Reference proteome</keyword>
<feature type="transmembrane region" description="Helical" evidence="6">
    <location>
        <begin position="463"/>
        <end position="484"/>
    </location>
</feature>
<feature type="transmembrane region" description="Helical" evidence="6">
    <location>
        <begin position="577"/>
        <end position="597"/>
    </location>
</feature>
<evidence type="ECO:0000256" key="7">
    <source>
        <dbReference type="SAM" id="SignalP"/>
    </source>
</evidence>
<feature type="transmembrane region" description="Helical" evidence="6">
    <location>
        <begin position="551"/>
        <end position="570"/>
    </location>
</feature>
<dbReference type="GO" id="GO:0005886">
    <property type="term" value="C:plasma membrane"/>
    <property type="evidence" value="ECO:0007669"/>
    <property type="project" value="TreeGrafter"/>
</dbReference>
<evidence type="ECO:0000313" key="10">
    <source>
        <dbReference type="RefSeq" id="XP_018027906.1"/>
    </source>
</evidence>
<evidence type="ECO:0000256" key="2">
    <source>
        <dbReference type="ARBA" id="ARBA00022692"/>
    </source>
</evidence>
<feature type="transmembrane region" description="Helical" evidence="6">
    <location>
        <begin position="631"/>
        <end position="650"/>
    </location>
</feature>
<comment type="subcellular location">
    <subcellularLocation>
        <location evidence="1">Membrane</location>
        <topology evidence="1">Multi-pass membrane protein</topology>
    </subcellularLocation>
</comment>
<dbReference type="Pfam" id="PF13886">
    <property type="entry name" value="TM7S3_TM198"/>
    <property type="match status" value="1"/>
</dbReference>
<evidence type="ECO:0000256" key="6">
    <source>
        <dbReference type="SAM" id="Phobius"/>
    </source>
</evidence>
<dbReference type="InterPro" id="IPR042502">
    <property type="entry name" value="TM7SF3"/>
</dbReference>
<keyword evidence="3 6" id="KW-1133">Transmembrane helix</keyword>
<keyword evidence="7" id="KW-0732">Signal</keyword>
<feature type="chain" id="PRO_5034479798" evidence="7">
    <location>
        <begin position="27"/>
        <end position="908"/>
    </location>
</feature>
<dbReference type="Pfam" id="PF25992">
    <property type="entry name" value="Ig_TM7SF3_N"/>
    <property type="match status" value="2"/>
</dbReference>
<evidence type="ECO:0000256" key="1">
    <source>
        <dbReference type="ARBA" id="ARBA00004141"/>
    </source>
</evidence>
<feature type="region of interest" description="Disordered" evidence="5">
    <location>
        <begin position="270"/>
        <end position="291"/>
    </location>
</feature>
<evidence type="ECO:0000259" key="8">
    <source>
        <dbReference type="Pfam" id="PF13886"/>
    </source>
</evidence>
<feature type="domain" description="TM7S3/TM198-like" evidence="8">
    <location>
        <begin position="443"/>
        <end position="648"/>
    </location>
</feature>
<dbReference type="OrthoDB" id="5967337at2759"/>
<dbReference type="GeneID" id="108683131"/>
<dbReference type="PANTHER" id="PTHR15937">
    <property type="entry name" value="TRANSMEMBRANE 7 SUPERFAMILY MEMBER 3"/>
    <property type="match status" value="1"/>
</dbReference>
<evidence type="ECO:0000256" key="4">
    <source>
        <dbReference type="ARBA" id="ARBA00023136"/>
    </source>
</evidence>
<feature type="transmembrane region" description="Helical" evidence="6">
    <location>
        <begin position="603"/>
        <end position="624"/>
    </location>
</feature>
<dbReference type="Proteomes" id="UP000694843">
    <property type="component" value="Unplaced"/>
</dbReference>
<feature type="compositionally biased region" description="Polar residues" evidence="5">
    <location>
        <begin position="899"/>
        <end position="908"/>
    </location>
</feature>
<evidence type="ECO:0000256" key="3">
    <source>
        <dbReference type="ARBA" id="ARBA00022989"/>
    </source>
</evidence>
<evidence type="ECO:0000256" key="5">
    <source>
        <dbReference type="SAM" id="MobiDB-lite"/>
    </source>
</evidence>
<feature type="region of interest" description="Disordered" evidence="5">
    <location>
        <begin position="847"/>
        <end position="908"/>
    </location>
</feature>
<proteinExistence type="predicted"/>
<gene>
    <name evidence="10" type="primary">LOC108683131</name>
</gene>
<reference evidence="10" key="1">
    <citation type="submission" date="2025-08" db="UniProtKB">
        <authorList>
            <consortium name="RefSeq"/>
        </authorList>
    </citation>
    <scope>IDENTIFICATION</scope>
    <source>
        <tissue evidence="10">Whole organism</tissue>
    </source>
</reference>
<dbReference type="AlphaFoldDB" id="A0A8B7PR05"/>
<feature type="transmembrane region" description="Helical" evidence="6">
    <location>
        <begin position="490"/>
        <end position="511"/>
    </location>
</feature>
<dbReference type="KEGG" id="hazt:108683131"/>
<feature type="compositionally biased region" description="Basic and acidic residues" evidence="5">
    <location>
        <begin position="277"/>
        <end position="291"/>
    </location>
</feature>
<dbReference type="InterPro" id="IPR025256">
    <property type="entry name" value="TM7S3/TM198-like_dom"/>
</dbReference>
<dbReference type="PANTHER" id="PTHR15937:SF3">
    <property type="entry name" value="TRANSMEMBRANE 7 SUPERFAMILY MEMBER 3"/>
    <property type="match status" value="1"/>
</dbReference>
<dbReference type="RefSeq" id="XP_018027906.1">
    <property type="nucleotide sequence ID" value="XM_018172417.2"/>
</dbReference>
<evidence type="ECO:0000313" key="9">
    <source>
        <dbReference type="Proteomes" id="UP000694843"/>
    </source>
</evidence>
<dbReference type="GO" id="GO:0043069">
    <property type="term" value="P:negative regulation of programmed cell death"/>
    <property type="evidence" value="ECO:0007669"/>
    <property type="project" value="TreeGrafter"/>
</dbReference>